<reference evidence="2" key="1">
    <citation type="submission" date="2025-08" db="UniProtKB">
        <authorList>
            <consortium name="Ensembl"/>
        </authorList>
    </citation>
    <scope>IDENTIFICATION</scope>
</reference>
<accession>A0A3B4AL67</accession>
<keyword evidence="3" id="KW-1185">Reference proteome</keyword>
<organism evidence="2 3">
    <name type="scientific">Periophthalmus magnuspinnatus</name>
    <dbReference type="NCBI Taxonomy" id="409849"/>
    <lineage>
        <taxon>Eukaryota</taxon>
        <taxon>Metazoa</taxon>
        <taxon>Chordata</taxon>
        <taxon>Craniata</taxon>
        <taxon>Vertebrata</taxon>
        <taxon>Euteleostomi</taxon>
        <taxon>Actinopterygii</taxon>
        <taxon>Neopterygii</taxon>
        <taxon>Teleostei</taxon>
        <taxon>Neoteleostei</taxon>
        <taxon>Acanthomorphata</taxon>
        <taxon>Gobiaria</taxon>
        <taxon>Gobiiformes</taxon>
        <taxon>Gobioidei</taxon>
        <taxon>Gobiidae</taxon>
        <taxon>Oxudercinae</taxon>
        <taxon>Periophthalmus</taxon>
    </lineage>
</organism>
<feature type="region of interest" description="Disordered" evidence="1">
    <location>
        <begin position="1"/>
        <end position="45"/>
    </location>
</feature>
<evidence type="ECO:0000313" key="3">
    <source>
        <dbReference type="Proteomes" id="UP000261520"/>
    </source>
</evidence>
<feature type="compositionally biased region" description="Low complexity" evidence="1">
    <location>
        <begin position="31"/>
        <end position="45"/>
    </location>
</feature>
<dbReference type="Proteomes" id="UP000261520">
    <property type="component" value="Unplaced"/>
</dbReference>
<proteinExistence type="predicted"/>
<evidence type="ECO:0000313" key="2">
    <source>
        <dbReference type="Ensembl" id="ENSPMGP00000017440.1"/>
    </source>
</evidence>
<dbReference type="STRING" id="409849.ENSPMGP00000017440"/>
<reference evidence="2" key="2">
    <citation type="submission" date="2025-09" db="UniProtKB">
        <authorList>
            <consortium name="Ensembl"/>
        </authorList>
    </citation>
    <scope>IDENTIFICATION</scope>
</reference>
<sequence>MSAMNGRDIILISDPEDKPQGANASTENGHPTGTTNTSRPTTPATTEVYPRTLKEVCSQTPYCLYADMGLELDNTTCAVLIGYFDYRTGVSVVRRLNTLRINQPSSEAKTKPIITKHTANSAADLLIDLLKTAALPLDNLKVFYCNLPDPEVNRMIVAKLKELNPHLVSVGGLACMVGGACQMGLLEYYSHVVELINDIHFFELPECLDNTNYNVMLPITIQYTEIIMVIQNMSSNWLKVEKYFKELRLDVGLSRLQRIRDQMEKPKVRLDFIFLAQALGTFRSFQDLQQNTERDMVLELQMTALLVNVCASSIFTPTARDEFVRKRDLEMLQSEKDLLPLASINVGLRARRSLSIVVLGEEERSDFLRKAQRFYQTTLKILVESLPGQLNTQTTSLVFHLFIHFITSFIYLCNKSKHH</sequence>
<evidence type="ECO:0000256" key="1">
    <source>
        <dbReference type="SAM" id="MobiDB-lite"/>
    </source>
</evidence>
<name>A0A3B4AL67_9GOBI</name>
<dbReference type="AlphaFoldDB" id="A0A3B4AL67"/>
<protein>
    <submittedName>
        <fullName evidence="2">Uncharacterized protein</fullName>
    </submittedName>
</protein>
<dbReference type="Ensembl" id="ENSPMGT00000018618.1">
    <property type="protein sequence ID" value="ENSPMGP00000017440.1"/>
    <property type="gene ID" value="ENSPMGG00000014276.1"/>
</dbReference>